<proteinExistence type="predicted"/>
<evidence type="ECO:0000313" key="2">
    <source>
        <dbReference type="Proteomes" id="UP000006048"/>
    </source>
</evidence>
<protein>
    <submittedName>
        <fullName evidence="1">Uncharacterized protein</fullName>
    </submittedName>
</protein>
<dbReference type="KEGG" id="tpx:Turpa_2352"/>
<organism evidence="1 2">
    <name type="scientific">Turneriella parva (strain ATCC BAA-1111 / DSM 21527 / NCTC 11395 / H)</name>
    <name type="common">Leptospira parva</name>
    <dbReference type="NCBI Taxonomy" id="869212"/>
    <lineage>
        <taxon>Bacteria</taxon>
        <taxon>Pseudomonadati</taxon>
        <taxon>Spirochaetota</taxon>
        <taxon>Spirochaetia</taxon>
        <taxon>Leptospirales</taxon>
        <taxon>Leptospiraceae</taxon>
        <taxon>Turneriella</taxon>
    </lineage>
</organism>
<gene>
    <name evidence="1" type="ordered locus">Turpa_2352</name>
</gene>
<dbReference type="AlphaFoldDB" id="I4B6T8"/>
<keyword evidence="2" id="KW-1185">Reference proteome</keyword>
<dbReference type="STRING" id="869212.Turpa_2352"/>
<reference evidence="1 2" key="1">
    <citation type="submission" date="2012-06" db="EMBL/GenBank/DDBJ databases">
        <title>The complete chromosome of genome of Turneriella parva DSM 21527.</title>
        <authorList>
            <consortium name="US DOE Joint Genome Institute (JGI-PGF)"/>
            <person name="Lucas S."/>
            <person name="Han J."/>
            <person name="Lapidus A."/>
            <person name="Bruce D."/>
            <person name="Goodwin L."/>
            <person name="Pitluck S."/>
            <person name="Peters L."/>
            <person name="Kyrpides N."/>
            <person name="Mavromatis K."/>
            <person name="Ivanova N."/>
            <person name="Mikhailova N."/>
            <person name="Chertkov O."/>
            <person name="Detter J.C."/>
            <person name="Tapia R."/>
            <person name="Han C."/>
            <person name="Land M."/>
            <person name="Hauser L."/>
            <person name="Markowitz V."/>
            <person name="Cheng J.-F."/>
            <person name="Hugenholtz P."/>
            <person name="Woyke T."/>
            <person name="Wu D."/>
            <person name="Gronow S."/>
            <person name="Wellnitz S."/>
            <person name="Brambilla E."/>
            <person name="Klenk H.-P."/>
            <person name="Eisen J.A."/>
        </authorList>
    </citation>
    <scope>NUCLEOTIDE SEQUENCE [LARGE SCALE GENOMIC DNA]</scope>
    <source>
        <strain evidence="2">ATCC BAA-1111 / DSM 21527 / NCTC 11395 / H</strain>
    </source>
</reference>
<evidence type="ECO:0000313" key="1">
    <source>
        <dbReference type="EMBL" id="AFM12995.1"/>
    </source>
</evidence>
<accession>I4B6T8</accession>
<dbReference type="Proteomes" id="UP000006048">
    <property type="component" value="Chromosome"/>
</dbReference>
<name>I4B6T8_TURPD</name>
<dbReference type="RefSeq" id="WP_014803501.1">
    <property type="nucleotide sequence ID" value="NC_018020.1"/>
</dbReference>
<dbReference type="EMBL" id="CP002959">
    <property type="protein sequence ID" value="AFM12995.1"/>
    <property type="molecule type" value="Genomic_DNA"/>
</dbReference>
<sequence>MQEIPLHQIDNFILLLKWAHQKGFAVAEEHIMQPLQMYFGTRDTEPRGDLAKSLEAQRKMREWRIASNIYKHLFHAHAFEADHHPLVSTLNAFLLDLQGEAALRKTTFAYEFFKAYEWPLKNLQSIVSQEVMTGIEKVFDAHEDVHVVVSHSLTTNQRQALNAEARELYNRIELAYARGDEAQLSYLLAQFTGRFCNFPEVAFRAEVDEIIDKIVADNAAFRHDMRSRLAVRLFQAIARAVEKTDIKTAVRGITTYVITFQDDLSLPYRSELDAIEEKMYRFIERHNLWHRVKLNTGGAAKTTAPQQKGQP</sequence>
<dbReference type="HOGENOM" id="CLU_894133_0_0_12"/>